<dbReference type="EMBL" id="FNAN01000002">
    <property type="protein sequence ID" value="SDD73732.1"/>
    <property type="molecule type" value="Genomic_DNA"/>
</dbReference>
<gene>
    <name evidence="2" type="ORF">SAMN04487996_10276</name>
</gene>
<keyword evidence="1" id="KW-0472">Membrane</keyword>
<evidence type="ECO:0000313" key="3">
    <source>
        <dbReference type="Proteomes" id="UP000198748"/>
    </source>
</evidence>
<dbReference type="AlphaFoldDB" id="A0A1G6X6I6"/>
<dbReference type="RefSeq" id="WP_090146450.1">
    <property type="nucleotide sequence ID" value="NZ_FNAN01000002.1"/>
</dbReference>
<keyword evidence="3" id="KW-1185">Reference proteome</keyword>
<feature type="transmembrane region" description="Helical" evidence="1">
    <location>
        <begin position="64"/>
        <end position="81"/>
    </location>
</feature>
<dbReference type="OrthoDB" id="948532at2"/>
<dbReference type="STRING" id="659014.SAMN04487996_10276"/>
<sequence>MIKFTYLALLGLFSLILLIAVVYYLVKPAPAGDSSVGWAIGIFYLAGLLGILLLALLFWKNKTIGLAILCIPLLFLLVPAIKGGARDLYAWFPAQKRSQLTLHIANNTQALVNVKLECWFGEKQGAQHSLYKTLEFTSKPLAVDQHVLSDYDAQLLSAKSAFVRVVFFECLQQSGSGYSYVREIQPCMQYHDVAIEDFRVNDYLIAIDGEQNSEAFQAEVRRLKSDSLYQNGIF</sequence>
<evidence type="ECO:0000313" key="2">
    <source>
        <dbReference type="EMBL" id="SDD73732.1"/>
    </source>
</evidence>
<accession>A0A1G6X6I6</accession>
<proteinExistence type="predicted"/>
<protein>
    <submittedName>
        <fullName evidence="2">Uncharacterized protein</fullName>
    </submittedName>
</protein>
<dbReference type="Proteomes" id="UP000198748">
    <property type="component" value="Unassembled WGS sequence"/>
</dbReference>
<name>A0A1G6X6I6_9BACT</name>
<feature type="transmembrane region" description="Helical" evidence="1">
    <location>
        <begin position="38"/>
        <end position="58"/>
    </location>
</feature>
<keyword evidence="1" id="KW-1133">Transmembrane helix</keyword>
<keyword evidence="1" id="KW-0812">Transmembrane</keyword>
<feature type="transmembrane region" description="Helical" evidence="1">
    <location>
        <begin position="6"/>
        <end position="26"/>
    </location>
</feature>
<reference evidence="3" key="1">
    <citation type="submission" date="2016-10" db="EMBL/GenBank/DDBJ databases">
        <authorList>
            <person name="Varghese N."/>
            <person name="Submissions S."/>
        </authorList>
    </citation>
    <scope>NUCLEOTIDE SEQUENCE [LARGE SCALE GENOMIC DNA]</scope>
    <source>
        <strain evidence="3">DSM 25329</strain>
    </source>
</reference>
<evidence type="ECO:0000256" key="1">
    <source>
        <dbReference type="SAM" id="Phobius"/>
    </source>
</evidence>
<organism evidence="2 3">
    <name type="scientific">Dyadobacter soli</name>
    <dbReference type="NCBI Taxonomy" id="659014"/>
    <lineage>
        <taxon>Bacteria</taxon>
        <taxon>Pseudomonadati</taxon>
        <taxon>Bacteroidota</taxon>
        <taxon>Cytophagia</taxon>
        <taxon>Cytophagales</taxon>
        <taxon>Spirosomataceae</taxon>
        <taxon>Dyadobacter</taxon>
    </lineage>
</organism>